<comment type="caution">
    <text evidence="1">The sequence shown here is derived from an EMBL/GenBank/DDBJ whole genome shotgun (WGS) entry which is preliminary data.</text>
</comment>
<evidence type="ECO:0000313" key="4">
    <source>
        <dbReference type="Proteomes" id="UP000189229"/>
    </source>
</evidence>
<accession>A0A1V3WC91</accession>
<dbReference type="Proteomes" id="UP000189229">
    <property type="component" value="Unassembled WGS sequence"/>
</dbReference>
<organism evidence="1 3">
    <name type="scientific">Mycobacterium kansasii</name>
    <dbReference type="NCBI Taxonomy" id="1768"/>
    <lineage>
        <taxon>Bacteria</taxon>
        <taxon>Bacillati</taxon>
        <taxon>Actinomycetota</taxon>
        <taxon>Actinomycetes</taxon>
        <taxon>Mycobacteriales</taxon>
        <taxon>Mycobacteriaceae</taxon>
        <taxon>Mycobacterium</taxon>
    </lineage>
</organism>
<dbReference type="Proteomes" id="UP000188532">
    <property type="component" value="Unassembled WGS sequence"/>
</dbReference>
<gene>
    <name evidence="1" type="ORF">BZL29_8279</name>
    <name evidence="2" type="ORF">BZL30_4582</name>
</gene>
<protein>
    <submittedName>
        <fullName evidence="1">Putative carboxylesterase domain protein</fullName>
    </submittedName>
</protein>
<evidence type="ECO:0000313" key="2">
    <source>
        <dbReference type="EMBL" id="OOK74023.1"/>
    </source>
</evidence>
<dbReference type="EMBL" id="MVBM01000004">
    <property type="protein sequence ID" value="OOK74023.1"/>
    <property type="molecule type" value="Genomic_DNA"/>
</dbReference>
<evidence type="ECO:0000313" key="3">
    <source>
        <dbReference type="Proteomes" id="UP000188532"/>
    </source>
</evidence>
<proteinExistence type="predicted"/>
<evidence type="ECO:0000313" key="1">
    <source>
        <dbReference type="EMBL" id="OOK64378.1"/>
    </source>
</evidence>
<sequence>MYRRCWGAQLVNPWQCRTPDQGCAGCGARNRNGPTGGLA</sequence>
<name>A0A1V3WC91_MYCKA</name>
<dbReference type="EMBL" id="MVBN01000013">
    <property type="protein sequence ID" value="OOK64378.1"/>
    <property type="molecule type" value="Genomic_DNA"/>
</dbReference>
<dbReference type="AlphaFoldDB" id="A0A1V3WC91"/>
<reference evidence="3 4" key="1">
    <citation type="submission" date="2017-02" db="EMBL/GenBank/DDBJ databases">
        <title>Complete genome sequences of Mycobacterium kansasii strains isolated from rhesus macaques.</title>
        <authorList>
            <person name="Panda A."/>
            <person name="Nagaraj S."/>
            <person name="Zhao X."/>
            <person name="Tettelin H."/>
            <person name="Detolla L.J."/>
        </authorList>
    </citation>
    <scope>NUCLEOTIDE SEQUENCE [LARGE SCALE GENOMIC DNA]</scope>
    <source>
        <strain evidence="1 3">11-3469</strain>
        <strain evidence="2 4">11-3813</strain>
    </source>
</reference>